<organism evidence="1 2">
    <name type="scientific">Poseidonocella pacifica</name>
    <dbReference type="NCBI Taxonomy" id="871651"/>
    <lineage>
        <taxon>Bacteria</taxon>
        <taxon>Pseudomonadati</taxon>
        <taxon>Pseudomonadota</taxon>
        <taxon>Alphaproteobacteria</taxon>
        <taxon>Rhodobacterales</taxon>
        <taxon>Roseobacteraceae</taxon>
        <taxon>Poseidonocella</taxon>
    </lineage>
</organism>
<gene>
    <name evidence="1" type="ORF">SAMN05421688_3248</name>
</gene>
<accession>A0A1I0YPL7</accession>
<dbReference type="RefSeq" id="WP_092066791.1">
    <property type="nucleotide sequence ID" value="NZ_FOJU01000006.1"/>
</dbReference>
<sequence>MKHDTHLNPALAADIPATSVPQLRNESGQFAGIAPVPWLHPAPVTPFSTPDQVTEKIDHAVTAILSGAVTHDPEGDEPAPVVALAPSPGSGKTTRTQKILAQQPRDILGKDAFFLMPTSDLSGEACARARQMAISGNATPAFQMLGRSALNPTQPEERMCLKWKLAERVSRSGLRVRETLCEAVDTGDNEPARCPHFDTCAYLQQFRCLPEEPVDRYAAHAFAHLPDPTQRPEGLRVIDEKFWPSMLKTTVVPAAAFETERRFPEPANPDDGEISLQFQRVLEAAAAVLGALRSERSLLDLPYTSTDYRRFAREELSAAEDPPAITPDMPATAQEQRVEQMLASRSNAHRYARIWEALAQAHEQSRHRPDRVELRHSIYWDSDKASKVEVEEIVVHGIKDMISNPPTLVLDADASETILRVFFPDIDVHHATLEPNAEIIQVSSHRMSTTALLNSPSLRDRCRRMIEAEVERDQKDHAAGVLIGCTKKVARQFFLDAGLLNGDESSEEEVRIMLDTQLLGASWLWFGDRALGSNRYESYSTVIVLGRNEIPLDALEGQGRSLFGDRDGEEPLCFVEPDEHGRRLMPEFMVPYEIRSAEPVAVPVRLHPDPRIREIQRQHRECATRQLIERLRLGRASYRKRVILACNIPIPSLPVDRLVTFAEIAGDVPRLQQALEETATCHRTLILTGKQMPAHAGKTFKSEKAAQDWLGRTRKNPRTAMDVLNNGVRGFSIFAAHIRRQQPRAQLEVCIVLVSEGECPREVIEAAHGPLREYRPVDLTEERVFGKPRA</sequence>
<protein>
    <submittedName>
        <fullName evidence="1">Uncharacterized protein</fullName>
    </submittedName>
</protein>
<dbReference type="STRING" id="871651.SAMN05421688_3248"/>
<evidence type="ECO:0000313" key="1">
    <source>
        <dbReference type="EMBL" id="SFB14897.1"/>
    </source>
</evidence>
<proteinExistence type="predicted"/>
<evidence type="ECO:0000313" key="2">
    <source>
        <dbReference type="Proteomes" id="UP000198796"/>
    </source>
</evidence>
<dbReference type="EMBL" id="FOJU01000006">
    <property type="protein sequence ID" value="SFB14897.1"/>
    <property type="molecule type" value="Genomic_DNA"/>
</dbReference>
<name>A0A1I0YPL7_9RHOB</name>
<dbReference type="Proteomes" id="UP000198796">
    <property type="component" value="Unassembled WGS sequence"/>
</dbReference>
<dbReference type="AlphaFoldDB" id="A0A1I0YPL7"/>
<keyword evidence="2" id="KW-1185">Reference proteome</keyword>
<dbReference type="OrthoDB" id="7857683at2"/>
<reference evidence="1 2" key="1">
    <citation type="submission" date="2016-10" db="EMBL/GenBank/DDBJ databases">
        <authorList>
            <person name="de Groot N.N."/>
        </authorList>
    </citation>
    <scope>NUCLEOTIDE SEQUENCE [LARGE SCALE GENOMIC DNA]</scope>
    <source>
        <strain evidence="1 2">DSM 29316</strain>
    </source>
</reference>